<evidence type="ECO:0000313" key="2">
    <source>
        <dbReference type="Proteomes" id="UP000095281"/>
    </source>
</evidence>
<evidence type="ECO:0000313" key="3">
    <source>
        <dbReference type="WBParaSite" id="MhA1_Contig840.frz3.gene18"/>
    </source>
</evidence>
<dbReference type="InterPro" id="IPR036877">
    <property type="entry name" value="SUI1_dom_sf"/>
</dbReference>
<dbReference type="AlphaFoldDB" id="A0A1I8BZT1"/>
<feature type="domain" description="SUI1" evidence="1">
    <location>
        <begin position="29"/>
        <end position="63"/>
    </location>
</feature>
<protein>
    <submittedName>
        <fullName evidence="3">SUI1 domain-containing protein</fullName>
    </submittedName>
</protein>
<dbReference type="Proteomes" id="UP000095281">
    <property type="component" value="Unplaced"/>
</dbReference>
<accession>A0A1I8BZT1</accession>
<reference evidence="3" key="1">
    <citation type="submission" date="2016-11" db="UniProtKB">
        <authorList>
            <consortium name="WormBaseParasite"/>
        </authorList>
    </citation>
    <scope>IDENTIFICATION</scope>
</reference>
<dbReference type="WBParaSite" id="MhA1_Contig840.frz3.gene18">
    <property type="protein sequence ID" value="MhA1_Contig840.frz3.gene18"/>
    <property type="gene ID" value="MhA1_Contig840.frz3.gene18"/>
</dbReference>
<organism evidence="2 3">
    <name type="scientific">Meloidogyne hapla</name>
    <name type="common">Root-knot nematode worm</name>
    <dbReference type="NCBI Taxonomy" id="6305"/>
    <lineage>
        <taxon>Eukaryota</taxon>
        <taxon>Metazoa</taxon>
        <taxon>Ecdysozoa</taxon>
        <taxon>Nematoda</taxon>
        <taxon>Chromadorea</taxon>
        <taxon>Rhabditida</taxon>
        <taxon>Tylenchina</taxon>
        <taxon>Tylenchomorpha</taxon>
        <taxon>Tylenchoidea</taxon>
        <taxon>Meloidogynidae</taxon>
        <taxon>Meloidogyninae</taxon>
        <taxon>Meloidogyne</taxon>
    </lineage>
</organism>
<dbReference type="Pfam" id="PF01253">
    <property type="entry name" value="SUI1"/>
    <property type="match status" value="1"/>
</dbReference>
<dbReference type="SUPFAM" id="SSF55159">
    <property type="entry name" value="eIF1-like"/>
    <property type="match status" value="1"/>
</dbReference>
<proteinExistence type="predicted"/>
<dbReference type="PROSITE" id="PS50296">
    <property type="entry name" value="SUI1"/>
    <property type="match status" value="1"/>
</dbReference>
<dbReference type="InterPro" id="IPR001950">
    <property type="entry name" value="SUI1"/>
</dbReference>
<keyword evidence="2" id="KW-1185">Reference proteome</keyword>
<name>A0A1I8BZT1_MELHA</name>
<sequence length="454" mass="51995">MSEAIQNLNKPKDAFEQLEEEEGMRQGFCHIRIQQRTGRKTITTVQGIATEYDLKKIVRYLKKVNGMPFLSFEDLLTGRFTNYSVIGFTSRFGEPIALYWLMDGDDDKLVIIDHKNEGTQQILSQRIFKLNHFQCTAAWMGPNHRQFSTEISSFSNILVGEDVVVLIGSCYSDDHNNSATPQHMLTLPRCPTSVMSSEELVLPDIVNLKGTPSGSFFFLARPGMSGLLPDNSIDRLAEMEPRNQMQKLFFLGRLRESHCYSCGEMSSCDPFYKGYCEDNGASFYGAFPFIHTQYFRQRPFAELQNTIHFPPRPKHNDLTPFLAPQRISQALRISFRHTGKTPQLVPALFWTEKSEDLRIWHLGCLNLLERCWIGPMAEWEAPATERAEIVMSADGAVLVLIRQNERERMRCFRLSQQRLLAPPSLLDLTLISIQCSENRTLKLLAQQLLTRVGR</sequence>
<evidence type="ECO:0000259" key="1">
    <source>
        <dbReference type="PROSITE" id="PS50296"/>
    </source>
</evidence>
<dbReference type="GO" id="GO:0003743">
    <property type="term" value="F:translation initiation factor activity"/>
    <property type="evidence" value="ECO:0007669"/>
    <property type="project" value="InterPro"/>
</dbReference>
<dbReference type="Gene3D" id="3.30.780.10">
    <property type="entry name" value="SUI1-like domain"/>
    <property type="match status" value="1"/>
</dbReference>